<dbReference type="PANTHER" id="PTHR43581:SF4">
    <property type="entry name" value="ATP_GTP PHOSPHATASE"/>
    <property type="match status" value="1"/>
</dbReference>
<dbReference type="InterPro" id="IPR003959">
    <property type="entry name" value="ATPase_AAA_core"/>
</dbReference>
<dbReference type="SUPFAM" id="SSF52540">
    <property type="entry name" value="P-loop containing nucleoside triphosphate hydrolases"/>
    <property type="match status" value="1"/>
</dbReference>
<dbReference type="GO" id="GO:0005524">
    <property type="term" value="F:ATP binding"/>
    <property type="evidence" value="ECO:0007669"/>
    <property type="project" value="InterPro"/>
</dbReference>
<reference evidence="2 3" key="1">
    <citation type="submission" date="2017-08" db="EMBL/GenBank/DDBJ databases">
        <title>Genomic and metabolic characterisation of spoilage-associated Pseudomonas species.</title>
        <authorList>
            <person name="Stanborough T."/>
            <person name="Fegan N."/>
            <person name="Powell S.M."/>
            <person name="Singh T."/>
            <person name="Tamplin M.L."/>
            <person name="Chandry P.S."/>
        </authorList>
    </citation>
    <scope>NUCLEOTIDE SEQUENCE [LARGE SCALE GENOMIC DNA]</scope>
    <source>
        <strain evidence="2 3">F1801</strain>
    </source>
</reference>
<dbReference type="InterPro" id="IPR027417">
    <property type="entry name" value="P-loop_NTPase"/>
</dbReference>
<organism evidence="2 3">
    <name type="scientific">Pseudomonas fragi</name>
    <dbReference type="NCBI Taxonomy" id="296"/>
    <lineage>
        <taxon>Bacteria</taxon>
        <taxon>Pseudomonadati</taxon>
        <taxon>Pseudomonadota</taxon>
        <taxon>Gammaproteobacteria</taxon>
        <taxon>Pseudomonadales</taxon>
        <taxon>Pseudomonadaceae</taxon>
        <taxon>Pseudomonas</taxon>
    </lineage>
</organism>
<proteinExistence type="predicted"/>
<protein>
    <recommendedName>
        <fullName evidence="1">ATPase AAA-type core domain-containing protein</fullName>
    </recommendedName>
</protein>
<name>A0A266ZXG2_PSEFR</name>
<dbReference type="CDD" id="cd00267">
    <property type="entry name" value="ABC_ATPase"/>
    <property type="match status" value="1"/>
</dbReference>
<dbReference type="EMBL" id="NQKQ01000038">
    <property type="protein sequence ID" value="PAA04721.1"/>
    <property type="molecule type" value="Genomic_DNA"/>
</dbReference>
<dbReference type="AlphaFoldDB" id="A0A266ZXG2"/>
<feature type="non-terminal residue" evidence="2">
    <location>
        <position position="184"/>
    </location>
</feature>
<dbReference type="PANTHER" id="PTHR43581">
    <property type="entry name" value="ATP/GTP PHOSPHATASE"/>
    <property type="match status" value="1"/>
</dbReference>
<dbReference type="InterPro" id="IPR051396">
    <property type="entry name" value="Bact_Antivir_Def_Nuclease"/>
</dbReference>
<evidence type="ECO:0000313" key="3">
    <source>
        <dbReference type="Proteomes" id="UP000215861"/>
    </source>
</evidence>
<dbReference type="Pfam" id="PF13304">
    <property type="entry name" value="AAA_21"/>
    <property type="match status" value="1"/>
</dbReference>
<evidence type="ECO:0000313" key="2">
    <source>
        <dbReference type="EMBL" id="PAA04721.1"/>
    </source>
</evidence>
<accession>A0A266ZXG2</accession>
<dbReference type="GO" id="GO:0016887">
    <property type="term" value="F:ATP hydrolysis activity"/>
    <property type="evidence" value="ECO:0007669"/>
    <property type="project" value="InterPro"/>
</dbReference>
<dbReference type="Proteomes" id="UP000215861">
    <property type="component" value="Unassembled WGS sequence"/>
</dbReference>
<feature type="domain" description="ATPase AAA-type core" evidence="1">
    <location>
        <begin position="73"/>
        <end position="138"/>
    </location>
</feature>
<sequence>MLLELKKDSDPEIDGYFELVELNSWVSKVIPEARFWVKFDPLRDTIIYAKFWTPDMRTSGRSIKLQWKPLEMAGTGFLQIVQIFTYLLKFKSNLILIDEPDAHLHPGTQERLISALEKAAIAFPATKLIISTHSPSLVRACGPTTRVHWMDRGSALREGAVSRNKCNSQLIFLSMLITKLGIPA</sequence>
<evidence type="ECO:0000259" key="1">
    <source>
        <dbReference type="Pfam" id="PF13304"/>
    </source>
</evidence>
<comment type="caution">
    <text evidence="2">The sequence shown here is derived from an EMBL/GenBank/DDBJ whole genome shotgun (WGS) entry which is preliminary data.</text>
</comment>
<dbReference type="Gene3D" id="3.40.50.300">
    <property type="entry name" value="P-loop containing nucleotide triphosphate hydrolases"/>
    <property type="match status" value="1"/>
</dbReference>
<gene>
    <name evidence="2" type="ORF">CJU81_22660</name>
</gene>